<dbReference type="Pfam" id="PF25944">
    <property type="entry name" value="Beta-barrel_RND"/>
    <property type="match status" value="1"/>
</dbReference>
<dbReference type="Proteomes" id="UP000619976">
    <property type="component" value="Unassembled WGS sequence"/>
</dbReference>
<comment type="subunit">
    <text evidence="7">Part of a tripartite efflux system composed of MdtA, MdtB and MdtC.</text>
</comment>
<evidence type="ECO:0000259" key="12">
    <source>
        <dbReference type="Pfam" id="PF25967"/>
    </source>
</evidence>
<comment type="subcellular location">
    <subcellularLocation>
        <location evidence="7">Cell inner membrane</location>
        <topology evidence="7">Peripheral membrane protein</topology>
    </subcellularLocation>
</comment>
<accession>A0A379EMV1</accession>
<feature type="domain" description="Multidrug resistance protein MdtA-like beta-barrel" evidence="11">
    <location>
        <begin position="235"/>
        <end position="318"/>
    </location>
</feature>
<feature type="compositionally biased region" description="Polar residues" evidence="8">
    <location>
        <begin position="38"/>
        <end position="56"/>
    </location>
</feature>
<dbReference type="InterPro" id="IPR058625">
    <property type="entry name" value="MdtA-like_BSH"/>
</dbReference>
<dbReference type="EMBL" id="CVRY01000004">
    <property type="protein sequence ID" value="CRL63205.1"/>
    <property type="molecule type" value="Genomic_DNA"/>
</dbReference>
<keyword evidence="3 7" id="KW-1003">Cell membrane</keyword>
<dbReference type="Proteomes" id="UP000183920">
    <property type="component" value="Unassembled WGS sequence"/>
</dbReference>
<evidence type="ECO:0000313" key="13">
    <source>
        <dbReference type="EMBL" id="CRL63205.1"/>
    </source>
</evidence>
<dbReference type="PANTHER" id="PTHR30469:SF12">
    <property type="entry name" value="MULTIDRUG RESISTANCE PROTEIN MDTA"/>
    <property type="match status" value="1"/>
</dbReference>
<evidence type="ECO:0000259" key="9">
    <source>
        <dbReference type="Pfam" id="PF25876"/>
    </source>
</evidence>
<gene>
    <name evidence="13" type="primary">mdtA_1</name>
    <name evidence="7" type="synonym">mdtA</name>
    <name evidence="13" type="ORF">BN1804_02386</name>
    <name evidence="14" type="ORF">JFQ69_03835</name>
</gene>
<evidence type="ECO:0000256" key="3">
    <source>
        <dbReference type="ARBA" id="ARBA00022475"/>
    </source>
</evidence>
<evidence type="ECO:0000256" key="1">
    <source>
        <dbReference type="ARBA" id="ARBA00009477"/>
    </source>
</evidence>
<feature type="domain" description="Multidrug resistance protein MdtA-like C-terminal permuted SH3" evidence="12">
    <location>
        <begin position="323"/>
        <end position="383"/>
    </location>
</feature>
<evidence type="ECO:0000313" key="16">
    <source>
        <dbReference type="Proteomes" id="UP000619976"/>
    </source>
</evidence>
<keyword evidence="4 7" id="KW-0997">Cell inner membrane</keyword>
<evidence type="ECO:0000256" key="8">
    <source>
        <dbReference type="SAM" id="MobiDB-lite"/>
    </source>
</evidence>
<dbReference type="FunFam" id="2.40.420.20:FF:000001">
    <property type="entry name" value="Efflux RND transporter periplasmic adaptor subunit"/>
    <property type="match status" value="1"/>
</dbReference>
<dbReference type="AlphaFoldDB" id="A0A0G4QBH5"/>
<proteinExistence type="inferred from homology"/>
<feature type="region of interest" description="Disordered" evidence="8">
    <location>
        <begin position="38"/>
        <end position="65"/>
    </location>
</feature>
<reference evidence="13" key="1">
    <citation type="submission" date="2015-06" db="EMBL/GenBank/DDBJ databases">
        <authorList>
            <person name="Urmite Genomes Urmite Genomes"/>
        </authorList>
    </citation>
    <scope>NUCLEOTIDE SEQUENCE [LARGE SCALE GENOMIC DNA]</scope>
    <source>
        <strain evidence="13">CSUR P1867</strain>
    </source>
</reference>
<dbReference type="PANTHER" id="PTHR30469">
    <property type="entry name" value="MULTIDRUG RESISTANCE PROTEIN MDTA"/>
    <property type="match status" value="1"/>
</dbReference>
<dbReference type="InterPro" id="IPR058624">
    <property type="entry name" value="MdtA-like_HH"/>
</dbReference>
<evidence type="ECO:0000259" key="10">
    <source>
        <dbReference type="Pfam" id="PF25917"/>
    </source>
</evidence>
<evidence type="ECO:0000256" key="5">
    <source>
        <dbReference type="ARBA" id="ARBA00022729"/>
    </source>
</evidence>
<dbReference type="Gene3D" id="1.10.287.470">
    <property type="entry name" value="Helix hairpin bin"/>
    <property type="match status" value="1"/>
</dbReference>
<dbReference type="GO" id="GO:0005886">
    <property type="term" value="C:plasma membrane"/>
    <property type="evidence" value="ECO:0007669"/>
    <property type="project" value="UniProtKB-SubCell"/>
</dbReference>
<feature type="domain" description="Multidrug resistance protein MdtA-like alpha-helical hairpin" evidence="9">
    <location>
        <begin position="128"/>
        <end position="198"/>
    </location>
</feature>
<accession>A0A0G4QBH5</accession>
<reference evidence="15" key="2">
    <citation type="submission" date="2015-06" db="EMBL/GenBank/DDBJ databases">
        <authorList>
            <person name="Urmite Genomes"/>
        </authorList>
    </citation>
    <scope>NUCLEOTIDE SEQUENCE [LARGE SCALE GENOMIC DNA]</scope>
    <source>
        <strain evidence="15">CSUR P1867</strain>
    </source>
</reference>
<evidence type="ECO:0000256" key="4">
    <source>
        <dbReference type="ARBA" id="ARBA00022519"/>
    </source>
</evidence>
<dbReference type="NCBIfam" id="TIGR01730">
    <property type="entry name" value="RND_mfp"/>
    <property type="match status" value="1"/>
</dbReference>
<reference evidence="14 16" key="3">
    <citation type="submission" date="2020-12" db="EMBL/GenBank/DDBJ databases">
        <title>Enhanced detection system for hospital associated transmission using whole genome sequencing surveillance.</title>
        <authorList>
            <person name="Harrison L.H."/>
            <person name="Van Tyne D."/>
            <person name="Marsh J.W."/>
            <person name="Griffith M.P."/>
            <person name="Snyder D.J."/>
            <person name="Cooper V.S."/>
            <person name="Mustapha M."/>
        </authorList>
    </citation>
    <scope>NUCLEOTIDE SEQUENCE [LARGE SCALE GENOMIC DNA]</scope>
    <source>
        <strain evidence="14 16">PR00195</strain>
    </source>
</reference>
<evidence type="ECO:0000256" key="6">
    <source>
        <dbReference type="ARBA" id="ARBA00023136"/>
    </source>
</evidence>
<dbReference type="Pfam" id="PF25917">
    <property type="entry name" value="BSH_RND"/>
    <property type="match status" value="1"/>
</dbReference>
<dbReference type="GO" id="GO:0015562">
    <property type="term" value="F:efflux transmembrane transporter activity"/>
    <property type="evidence" value="ECO:0007669"/>
    <property type="project" value="TreeGrafter"/>
</dbReference>
<evidence type="ECO:0000256" key="7">
    <source>
        <dbReference type="HAMAP-Rule" id="MF_01422"/>
    </source>
</evidence>
<evidence type="ECO:0000313" key="15">
    <source>
        <dbReference type="Proteomes" id="UP000183920"/>
    </source>
</evidence>
<keyword evidence="5" id="KW-0732">Signal</keyword>
<keyword evidence="6 7" id="KW-0472">Membrane</keyword>
<dbReference type="HAMAP" id="MF_01422">
    <property type="entry name" value="MdtA"/>
    <property type="match status" value="1"/>
</dbReference>
<keyword evidence="2 7" id="KW-0813">Transport</keyword>
<organism evidence="13 15">
    <name type="scientific">Proteus penneri</name>
    <dbReference type="NCBI Taxonomy" id="102862"/>
    <lineage>
        <taxon>Bacteria</taxon>
        <taxon>Pseudomonadati</taxon>
        <taxon>Pseudomonadota</taxon>
        <taxon>Gammaproteobacteria</taxon>
        <taxon>Enterobacterales</taxon>
        <taxon>Morganellaceae</taxon>
        <taxon>Proteus</taxon>
    </lineage>
</organism>
<dbReference type="FunFam" id="1.10.287.470:FF:000005">
    <property type="entry name" value="Multidrug resistance protein MdtA"/>
    <property type="match status" value="1"/>
</dbReference>
<dbReference type="EMBL" id="JAEKCB010000001">
    <property type="protein sequence ID" value="MBJ2116804.1"/>
    <property type="molecule type" value="Genomic_DNA"/>
</dbReference>
<dbReference type="InterPro" id="IPR058626">
    <property type="entry name" value="MdtA-like_b-barrel"/>
</dbReference>
<dbReference type="Pfam" id="PF25967">
    <property type="entry name" value="RND-MFP_C"/>
    <property type="match status" value="1"/>
</dbReference>
<evidence type="ECO:0000256" key="2">
    <source>
        <dbReference type="ARBA" id="ARBA00022448"/>
    </source>
</evidence>
<dbReference type="GO" id="GO:1990281">
    <property type="term" value="C:efflux pump complex"/>
    <property type="evidence" value="ECO:0007669"/>
    <property type="project" value="TreeGrafter"/>
</dbReference>
<comment type="similarity">
    <text evidence="1 7">Belongs to the membrane fusion protein (MFP) (TC 8.A.1) family.</text>
</comment>
<sequence length="411" mass="44603">MNKNKNAKKRVSLIIALIVVIAGGYAYWQFNAAKTASPENKVAQATNSQSRSTSGSRRPPLPPVQVATSTQEDVPQFLSALGTVKATNSVTVTSRVEGQLMALHFTEGQHVQQGDLLAEIDSRPFEVQLAQAKGQLAKDQATLANARLDLARYQKLAKTNLVSQQELDNQQALVKQSEASIRIDEATISNAQLQLTYSKITAPISGQVGLKQVDVGNYISGGSSTPIVVINQMDPVDVLFTLPEQDLAKVIQARKNSADLPVTALDRNNQFELAQGKLFSVDNQIDATTGTIKLKARFPQQETTLFPNQFVNVRLYVTTLEKAVVIPNAALQMGNEGHFVWVVDNENKVSKLRVEVALQNAEKVVIASGLSADQRVVTDGVDRLTQGAKVEIVTPTAPKTKENNRVVAEKA</sequence>
<evidence type="ECO:0000313" key="14">
    <source>
        <dbReference type="EMBL" id="MBJ2116804.1"/>
    </source>
</evidence>
<protein>
    <recommendedName>
        <fullName evidence="7">Multidrug resistance protein MdtA</fullName>
    </recommendedName>
    <alternativeName>
        <fullName evidence="7">Multidrug transporter MdtA</fullName>
    </alternativeName>
</protein>
<dbReference type="InterPro" id="IPR006143">
    <property type="entry name" value="RND_pump_MFP"/>
</dbReference>
<keyword evidence="16" id="KW-1185">Reference proteome</keyword>
<dbReference type="InterPro" id="IPR058627">
    <property type="entry name" value="MdtA-like_C"/>
</dbReference>
<name>A0A0G4QBH5_9GAMM</name>
<evidence type="ECO:0000259" key="11">
    <source>
        <dbReference type="Pfam" id="PF25944"/>
    </source>
</evidence>
<dbReference type="Gene3D" id="2.40.30.170">
    <property type="match status" value="1"/>
</dbReference>
<dbReference type="Gene3D" id="2.40.420.20">
    <property type="match status" value="1"/>
</dbReference>
<dbReference type="RefSeq" id="WP_072064209.1">
    <property type="nucleotide sequence ID" value="NZ_CAXOKJ010000009.1"/>
</dbReference>
<dbReference type="InterPro" id="IPR022824">
    <property type="entry name" value="Multidrug-R_MdtA"/>
</dbReference>
<dbReference type="NCBIfam" id="NF008589">
    <property type="entry name" value="PRK11556.1"/>
    <property type="match status" value="1"/>
</dbReference>
<dbReference type="SUPFAM" id="SSF111369">
    <property type="entry name" value="HlyD-like secretion proteins"/>
    <property type="match status" value="1"/>
</dbReference>
<feature type="domain" description="Multidrug resistance protein MdtA-like barrel-sandwich hybrid" evidence="10">
    <location>
        <begin position="88"/>
        <end position="230"/>
    </location>
</feature>
<dbReference type="Gene3D" id="2.40.50.100">
    <property type="match status" value="1"/>
</dbReference>
<dbReference type="Pfam" id="PF25876">
    <property type="entry name" value="HH_MFP_RND"/>
    <property type="match status" value="1"/>
</dbReference>